<dbReference type="PANTHER" id="PTHR35043:SF8">
    <property type="entry name" value="DUF4220 DOMAIN-CONTAINING PROTEIN"/>
    <property type="match status" value="1"/>
</dbReference>
<feature type="transmembrane region" description="Helical" evidence="1">
    <location>
        <begin position="283"/>
        <end position="303"/>
    </location>
</feature>
<keyword evidence="3" id="KW-1185">Reference proteome</keyword>
<feature type="transmembrane region" description="Helical" evidence="1">
    <location>
        <begin position="315"/>
        <end position="333"/>
    </location>
</feature>
<dbReference type="PANTHER" id="PTHR35043">
    <property type="entry name" value="TRANSCRIPTION FACTOR DOMAIN-CONTAINING PROTEIN"/>
    <property type="match status" value="1"/>
</dbReference>
<evidence type="ECO:0000313" key="3">
    <source>
        <dbReference type="Proteomes" id="UP001161017"/>
    </source>
</evidence>
<sequence length="431" mass="49772">MTALNVSTNGRVPGWVDQPSKRGTWDIIWTCLVTVFICTYTVLCLNVPASHESWPTLIRRRILWMFLAIVAPEIVLTYASGQWSRARQSLEDFGKAGYDRWNMRLAFFADMGGFVLQPPDSESFPLNAKQLYWLIEHGHVEYPMVGADDIWDKSKQDRLSKFIAAIQIGYFILQCVGRAAQRLDITTLELNALAIVVCSLMTSFIWFHKPCDVRKPIRLHCEASIEAITGSREWKQTPLDFVDANGPGWAINVQPFMKMPVIPPERPIQRIPNDRFPMNPYGFQEYFVCFGTLLFSGIHVAGWHFSFPSSIERTLWRVSSLILFGVTAMFWILETAASWVRLGRWQWLYLRLFDSKKLPDFERQKAEKVEEDRAREPATLPLPWEFWTILPIVLSYGIARAYLLAEAFAELRNLHATAFLNVQWSDYIPHI</sequence>
<feature type="transmembrane region" description="Helical" evidence="1">
    <location>
        <begin position="61"/>
        <end position="80"/>
    </location>
</feature>
<dbReference type="Proteomes" id="UP001161017">
    <property type="component" value="Unassembled WGS sequence"/>
</dbReference>
<keyword evidence="1" id="KW-0472">Membrane</keyword>
<protein>
    <submittedName>
        <fullName evidence="2">Uncharacterized protein</fullName>
    </submittedName>
</protein>
<keyword evidence="1" id="KW-1133">Transmembrane helix</keyword>
<comment type="caution">
    <text evidence="2">The sequence shown here is derived from an EMBL/GenBank/DDBJ whole genome shotgun (WGS) entry which is preliminary data.</text>
</comment>
<keyword evidence="1" id="KW-0812">Transmembrane</keyword>
<dbReference type="AlphaFoldDB" id="A0AA43QIE9"/>
<evidence type="ECO:0000313" key="2">
    <source>
        <dbReference type="EMBL" id="MDI1486219.1"/>
    </source>
</evidence>
<proteinExistence type="predicted"/>
<name>A0AA43QIE9_9LECA</name>
<feature type="transmembrane region" description="Helical" evidence="1">
    <location>
        <begin position="27"/>
        <end position="49"/>
    </location>
</feature>
<reference evidence="2" key="1">
    <citation type="journal article" date="2023" name="Genome Biol. Evol.">
        <title>First Whole Genome Sequence and Flow Cytometry Genome Size Data for the Lichen-Forming Fungus Ramalina farinacea (Ascomycota).</title>
        <authorList>
            <person name="Llewellyn T."/>
            <person name="Mian S."/>
            <person name="Hill R."/>
            <person name="Leitch I.J."/>
            <person name="Gaya E."/>
        </authorList>
    </citation>
    <scope>NUCLEOTIDE SEQUENCE</scope>
    <source>
        <strain evidence="2">LIQ254RAFAR</strain>
    </source>
</reference>
<gene>
    <name evidence="2" type="ORF">OHK93_005445</name>
</gene>
<evidence type="ECO:0000256" key="1">
    <source>
        <dbReference type="SAM" id="Phobius"/>
    </source>
</evidence>
<feature type="transmembrane region" description="Helical" evidence="1">
    <location>
        <begin position="188"/>
        <end position="207"/>
    </location>
</feature>
<organism evidence="2 3">
    <name type="scientific">Ramalina farinacea</name>
    <dbReference type="NCBI Taxonomy" id="258253"/>
    <lineage>
        <taxon>Eukaryota</taxon>
        <taxon>Fungi</taxon>
        <taxon>Dikarya</taxon>
        <taxon>Ascomycota</taxon>
        <taxon>Pezizomycotina</taxon>
        <taxon>Lecanoromycetes</taxon>
        <taxon>OSLEUM clade</taxon>
        <taxon>Lecanoromycetidae</taxon>
        <taxon>Lecanorales</taxon>
        <taxon>Lecanorineae</taxon>
        <taxon>Ramalinaceae</taxon>
        <taxon>Ramalina</taxon>
    </lineage>
</organism>
<dbReference type="EMBL" id="JAPUFD010000003">
    <property type="protein sequence ID" value="MDI1486219.1"/>
    <property type="molecule type" value="Genomic_DNA"/>
</dbReference>
<accession>A0AA43QIE9</accession>